<proteinExistence type="predicted"/>
<name>A0A0E9V3Q1_ANGAN</name>
<reference evidence="1" key="2">
    <citation type="journal article" date="2015" name="Fish Shellfish Immunol.">
        <title>Early steps in the European eel (Anguilla anguilla)-Vibrio vulnificus interaction in the gills: Role of the RtxA13 toxin.</title>
        <authorList>
            <person name="Callol A."/>
            <person name="Pajuelo D."/>
            <person name="Ebbesson L."/>
            <person name="Teles M."/>
            <person name="MacKenzie S."/>
            <person name="Amaro C."/>
        </authorList>
    </citation>
    <scope>NUCLEOTIDE SEQUENCE</scope>
</reference>
<protein>
    <submittedName>
        <fullName evidence="1">Uncharacterized protein</fullName>
    </submittedName>
</protein>
<reference evidence="1" key="1">
    <citation type="submission" date="2014-11" db="EMBL/GenBank/DDBJ databases">
        <authorList>
            <person name="Amaro Gonzalez C."/>
        </authorList>
    </citation>
    <scope>NUCLEOTIDE SEQUENCE</scope>
</reference>
<sequence length="61" mass="6905">MLQLGCQIVFQYTKNGKSLLCELMRHEYINTGVESRMSNADDALLCDLLANYSSAREAPYD</sequence>
<organism evidence="1">
    <name type="scientific">Anguilla anguilla</name>
    <name type="common">European freshwater eel</name>
    <name type="synonym">Muraena anguilla</name>
    <dbReference type="NCBI Taxonomy" id="7936"/>
    <lineage>
        <taxon>Eukaryota</taxon>
        <taxon>Metazoa</taxon>
        <taxon>Chordata</taxon>
        <taxon>Craniata</taxon>
        <taxon>Vertebrata</taxon>
        <taxon>Euteleostomi</taxon>
        <taxon>Actinopterygii</taxon>
        <taxon>Neopterygii</taxon>
        <taxon>Teleostei</taxon>
        <taxon>Anguilliformes</taxon>
        <taxon>Anguillidae</taxon>
        <taxon>Anguilla</taxon>
    </lineage>
</organism>
<dbReference type="EMBL" id="GBXM01035848">
    <property type="protein sequence ID" value="JAH72729.1"/>
    <property type="molecule type" value="Transcribed_RNA"/>
</dbReference>
<accession>A0A0E9V3Q1</accession>
<dbReference type="AlphaFoldDB" id="A0A0E9V3Q1"/>
<evidence type="ECO:0000313" key="1">
    <source>
        <dbReference type="EMBL" id="JAH72729.1"/>
    </source>
</evidence>